<protein>
    <submittedName>
        <fullName evidence="1">Uncharacterized protein</fullName>
    </submittedName>
</protein>
<reference evidence="2" key="1">
    <citation type="journal article" date="2019" name="Int. J. Syst. Evol. Microbiol.">
        <title>The Global Catalogue of Microorganisms (GCM) 10K type strain sequencing project: providing services to taxonomists for standard genome sequencing and annotation.</title>
        <authorList>
            <consortium name="The Broad Institute Genomics Platform"/>
            <consortium name="The Broad Institute Genome Sequencing Center for Infectious Disease"/>
            <person name="Wu L."/>
            <person name="Ma J."/>
        </authorList>
    </citation>
    <scope>NUCLEOTIDE SEQUENCE [LARGE SCALE GENOMIC DNA]</scope>
    <source>
        <strain evidence="2">JCM 31319</strain>
    </source>
</reference>
<accession>A0ABW3SMX2</accession>
<comment type="caution">
    <text evidence="1">The sequence shown here is derived from an EMBL/GenBank/DDBJ whole genome shotgun (WGS) entry which is preliminary data.</text>
</comment>
<gene>
    <name evidence="1" type="ORF">ACFQ2O_04660</name>
</gene>
<sequence length="122" mass="14381">LSKDKIGFNLSILILNVFEDVLLSKADNFFQQSERVRKYVEKYLKGVRSERPRLFLRMLQMALQEQNPNIVRTKGEPLLRKLEVTPFPGDAFTEIEIVPYEHLWDFFLKALSSKYDNKANDE</sequence>
<name>A0ABW3SMX2_9BACT</name>
<dbReference type="EMBL" id="JBHTLD010000025">
    <property type="protein sequence ID" value="MFD1185491.1"/>
    <property type="molecule type" value="Genomic_DNA"/>
</dbReference>
<evidence type="ECO:0000313" key="1">
    <source>
        <dbReference type="EMBL" id="MFD1185491.1"/>
    </source>
</evidence>
<proteinExistence type="predicted"/>
<evidence type="ECO:0000313" key="2">
    <source>
        <dbReference type="Proteomes" id="UP001597094"/>
    </source>
</evidence>
<dbReference type="Proteomes" id="UP001597094">
    <property type="component" value="Unassembled WGS sequence"/>
</dbReference>
<feature type="non-terminal residue" evidence="1">
    <location>
        <position position="1"/>
    </location>
</feature>
<keyword evidence="2" id="KW-1185">Reference proteome</keyword>
<organism evidence="1 2">
    <name type="scientific">Pontibacter rugosus</name>
    <dbReference type="NCBI Taxonomy" id="1745966"/>
    <lineage>
        <taxon>Bacteria</taxon>
        <taxon>Pseudomonadati</taxon>
        <taxon>Bacteroidota</taxon>
        <taxon>Cytophagia</taxon>
        <taxon>Cytophagales</taxon>
        <taxon>Hymenobacteraceae</taxon>
        <taxon>Pontibacter</taxon>
    </lineage>
</organism>